<feature type="chain" id="PRO_5039404561" evidence="1">
    <location>
        <begin position="25"/>
        <end position="305"/>
    </location>
</feature>
<organism evidence="2 3">
    <name type="scientific">Blastococcus saxobsidens (strain DD2)</name>
    <dbReference type="NCBI Taxonomy" id="1146883"/>
    <lineage>
        <taxon>Bacteria</taxon>
        <taxon>Bacillati</taxon>
        <taxon>Actinomycetota</taxon>
        <taxon>Actinomycetes</taxon>
        <taxon>Geodermatophilales</taxon>
        <taxon>Geodermatophilaceae</taxon>
        <taxon>Blastococcus</taxon>
    </lineage>
</organism>
<proteinExistence type="predicted"/>
<keyword evidence="1" id="KW-0732">Signal</keyword>
<evidence type="ECO:0000313" key="3">
    <source>
        <dbReference type="Proteomes" id="UP000007517"/>
    </source>
</evidence>
<reference evidence="3" key="2">
    <citation type="submission" date="2012-02" db="EMBL/GenBank/DDBJ databases">
        <title>Complete genome sequence of Blastococcus saxobsidens strain DD2.</title>
        <authorList>
            <person name="Genoscope."/>
        </authorList>
    </citation>
    <scope>NUCLEOTIDE SEQUENCE [LARGE SCALE GENOMIC DNA]</scope>
    <source>
        <strain evidence="3">DD2</strain>
    </source>
</reference>
<name>H6RXC7_BLASD</name>
<dbReference type="KEGG" id="bsd:BLASA_3907"/>
<keyword evidence="3" id="KW-1185">Reference proteome</keyword>
<feature type="signal peptide" evidence="1">
    <location>
        <begin position="1"/>
        <end position="24"/>
    </location>
</feature>
<evidence type="ECO:0000313" key="2">
    <source>
        <dbReference type="EMBL" id="CCG04738.1"/>
    </source>
</evidence>
<dbReference type="AlphaFoldDB" id="H6RXC7"/>
<dbReference type="STRING" id="1146883.BLASA_3907"/>
<dbReference type="Proteomes" id="UP000007517">
    <property type="component" value="Chromosome"/>
</dbReference>
<sequence>MSNHRLHVAAAVVLALLLSACAGKGGNGGNGGSAAGPSPEPQPDPATVVLQVSEVGGFTTPALLAGRVPSVTVYSDGRVITDGPVPAIWPAPALPNLQLYQLDDGGVRELVEQALAAGVTETTDLGSPPLADVTSTRITVRTGGEIVTREVYALGIGAPRLPDDGPAAPADDGSGLTEEQMAARAELSALVDALRNPGEVLGAEWVTEPEPYVPEAVAALVSPYVDPAPDLPQPEVAWPGPPLPGEPIAPGVTCVTATGEQADAVLAAAADASGATPWTTDDGTRWSVVLRPLLPHESGCDDLVD</sequence>
<dbReference type="RefSeq" id="WP_014377612.1">
    <property type="nucleotide sequence ID" value="NC_016943.1"/>
</dbReference>
<dbReference type="HOGENOM" id="CLU_949604_0_0_11"/>
<evidence type="ECO:0000256" key="1">
    <source>
        <dbReference type="SAM" id="SignalP"/>
    </source>
</evidence>
<gene>
    <name evidence="2" type="ordered locus">BLASA_3907</name>
</gene>
<dbReference type="OrthoDB" id="5184982at2"/>
<protein>
    <submittedName>
        <fullName evidence="2">Uncharacterized protein</fullName>
    </submittedName>
</protein>
<dbReference type="EMBL" id="FO117623">
    <property type="protein sequence ID" value="CCG04738.1"/>
    <property type="molecule type" value="Genomic_DNA"/>
</dbReference>
<dbReference type="PROSITE" id="PS51257">
    <property type="entry name" value="PROKAR_LIPOPROTEIN"/>
    <property type="match status" value="1"/>
</dbReference>
<accession>H6RXC7</accession>
<reference evidence="2 3" key="1">
    <citation type="journal article" date="2012" name="J. Bacteriol.">
        <title>Genome Sequence of Blastococcus saxobsidens DD2, a Stone-Inhabiting Bacterium.</title>
        <authorList>
            <person name="Chouaia B."/>
            <person name="Crotti E."/>
            <person name="Brusetti L."/>
            <person name="Daffonchio D."/>
            <person name="Essoussi I."/>
            <person name="Nouioui I."/>
            <person name="Sbissi I."/>
            <person name="Ghodhbane-Gtari F."/>
            <person name="Gtari M."/>
            <person name="Vacherie B."/>
            <person name="Barbe V."/>
            <person name="Medigue C."/>
            <person name="Gury J."/>
            <person name="Pujic P."/>
            <person name="Normand P."/>
        </authorList>
    </citation>
    <scope>NUCLEOTIDE SEQUENCE [LARGE SCALE GENOMIC DNA]</scope>
    <source>
        <strain evidence="2 3">DD2</strain>
    </source>
</reference>
<dbReference type="eggNOG" id="ENOG50331J4">
    <property type="taxonomic scope" value="Bacteria"/>
</dbReference>